<feature type="transmembrane region" description="Helical" evidence="1">
    <location>
        <begin position="12"/>
        <end position="34"/>
    </location>
</feature>
<reference evidence="2 3" key="1">
    <citation type="submission" date="2020-08" db="EMBL/GenBank/DDBJ databases">
        <title>Cohnella phylogeny.</title>
        <authorList>
            <person name="Dunlap C."/>
        </authorList>
    </citation>
    <scope>NUCLEOTIDE SEQUENCE [LARGE SCALE GENOMIC DNA]</scope>
    <source>
        <strain evidence="2 3">CBP 2801</strain>
    </source>
</reference>
<dbReference type="EMBL" id="JACJVO010000005">
    <property type="protein sequence ID" value="MBB6730125.1"/>
    <property type="molecule type" value="Genomic_DNA"/>
</dbReference>
<organism evidence="2 3">
    <name type="scientific">Cohnella zeiphila</name>
    <dbReference type="NCBI Taxonomy" id="2761120"/>
    <lineage>
        <taxon>Bacteria</taxon>
        <taxon>Bacillati</taxon>
        <taxon>Bacillota</taxon>
        <taxon>Bacilli</taxon>
        <taxon>Bacillales</taxon>
        <taxon>Paenibacillaceae</taxon>
        <taxon>Cohnella</taxon>
    </lineage>
</organism>
<dbReference type="Proteomes" id="UP000564644">
    <property type="component" value="Unassembled WGS sequence"/>
</dbReference>
<evidence type="ECO:0000313" key="3">
    <source>
        <dbReference type="Proteomes" id="UP000564644"/>
    </source>
</evidence>
<dbReference type="InterPro" id="IPR049971">
    <property type="entry name" value="CLC_0170-like"/>
</dbReference>
<gene>
    <name evidence="2" type="ORF">H7C18_04370</name>
</gene>
<accession>A0A7X0SK14</accession>
<name>A0A7X0SK14_9BACL</name>
<protein>
    <submittedName>
        <fullName evidence="2">Uncharacterized protein</fullName>
    </submittedName>
</protein>
<dbReference type="RefSeq" id="WP_185127793.1">
    <property type="nucleotide sequence ID" value="NZ_JACJVO010000005.1"/>
</dbReference>
<evidence type="ECO:0000256" key="1">
    <source>
        <dbReference type="SAM" id="Phobius"/>
    </source>
</evidence>
<keyword evidence="1" id="KW-1133">Transmembrane helix</keyword>
<dbReference type="AlphaFoldDB" id="A0A7X0SK14"/>
<evidence type="ECO:0000313" key="2">
    <source>
        <dbReference type="EMBL" id="MBB6730125.1"/>
    </source>
</evidence>
<sequence length="65" mass="7221">MQTYSYTGSFGYVVPLWILTGVLLLVMDAGSFRVKSMAREAKTSKVLGWINISVGAVLLVLRWII</sequence>
<keyword evidence="1" id="KW-0472">Membrane</keyword>
<comment type="caution">
    <text evidence="2">The sequence shown here is derived from an EMBL/GenBank/DDBJ whole genome shotgun (WGS) entry which is preliminary data.</text>
</comment>
<dbReference type="NCBIfam" id="NF042414">
    <property type="entry name" value="CLC_0170_fam"/>
    <property type="match status" value="1"/>
</dbReference>
<keyword evidence="1" id="KW-0812">Transmembrane</keyword>
<feature type="transmembrane region" description="Helical" evidence="1">
    <location>
        <begin position="46"/>
        <end position="64"/>
    </location>
</feature>
<keyword evidence="3" id="KW-1185">Reference proteome</keyword>
<proteinExistence type="predicted"/>